<evidence type="ECO:0000313" key="2">
    <source>
        <dbReference type="Proteomes" id="UP000761264"/>
    </source>
</evidence>
<evidence type="ECO:0000313" key="1">
    <source>
        <dbReference type="EMBL" id="NIA70640.1"/>
    </source>
</evidence>
<protein>
    <submittedName>
        <fullName evidence="1">N-formylglutamate amidohydrolase</fullName>
    </submittedName>
</protein>
<proteinExistence type="predicted"/>
<gene>
    <name evidence="1" type="ORF">HBA54_18745</name>
</gene>
<dbReference type="AlphaFoldDB" id="A0A967F052"/>
<dbReference type="Pfam" id="PF05013">
    <property type="entry name" value="FGase"/>
    <property type="match status" value="1"/>
</dbReference>
<sequence length="295" mass="32325">MTADLGFEETRQPFDLDAFDFFEGAKPTPLLIDSPHSGRVYPGDFSTAVPGTVLRGAEDWQVDVLFADAPAAGASLLTARFPRAYIDPNRRLDDVDPALLDGPWPKPLNPGPKTALGIGLFRARTGDGEPLLDAPLSVAALQARIERCWKPYRRALQEKLDRIHVRHGAVWHLNVHSMKSVGTAITPDGPGAQRPDMVLGDLEGQSCDPAFTAFVAERLRGFGYSVAVNDPYKGAEIVKTHGRPSENRNSLQIEMKRALYMDEATITATEGFEPLRANLRNLVADLVQWVGNQTT</sequence>
<reference evidence="1" key="1">
    <citation type="submission" date="2020-03" db="EMBL/GenBank/DDBJ databases">
        <title>Genome of Pelagibius litoralis DSM 21314T.</title>
        <authorList>
            <person name="Wang G."/>
        </authorList>
    </citation>
    <scope>NUCLEOTIDE SEQUENCE</scope>
    <source>
        <strain evidence="1">DSM 21314</strain>
    </source>
</reference>
<accession>A0A967F052</accession>
<dbReference type="RefSeq" id="WP_167227451.1">
    <property type="nucleotide sequence ID" value="NZ_JAAQPH010000015.1"/>
</dbReference>
<dbReference type="SUPFAM" id="SSF53187">
    <property type="entry name" value="Zn-dependent exopeptidases"/>
    <property type="match status" value="1"/>
</dbReference>
<keyword evidence="2" id="KW-1185">Reference proteome</keyword>
<name>A0A967F052_9PROT</name>
<comment type="caution">
    <text evidence="1">The sequence shown here is derived from an EMBL/GenBank/DDBJ whole genome shotgun (WGS) entry which is preliminary data.</text>
</comment>
<organism evidence="1 2">
    <name type="scientific">Pelagibius litoralis</name>
    <dbReference type="NCBI Taxonomy" id="374515"/>
    <lineage>
        <taxon>Bacteria</taxon>
        <taxon>Pseudomonadati</taxon>
        <taxon>Pseudomonadota</taxon>
        <taxon>Alphaproteobacteria</taxon>
        <taxon>Rhodospirillales</taxon>
        <taxon>Rhodovibrionaceae</taxon>
        <taxon>Pelagibius</taxon>
    </lineage>
</organism>
<dbReference type="InterPro" id="IPR007709">
    <property type="entry name" value="N-FG_amidohydro"/>
</dbReference>
<dbReference type="Proteomes" id="UP000761264">
    <property type="component" value="Unassembled WGS sequence"/>
</dbReference>
<dbReference type="EMBL" id="JAAQPH010000015">
    <property type="protein sequence ID" value="NIA70640.1"/>
    <property type="molecule type" value="Genomic_DNA"/>
</dbReference>
<dbReference type="Gene3D" id="3.40.630.40">
    <property type="entry name" value="Zn-dependent exopeptidases"/>
    <property type="match status" value="1"/>
</dbReference>